<evidence type="ECO:0000256" key="5">
    <source>
        <dbReference type="PROSITE-ProRule" id="PRU00108"/>
    </source>
</evidence>
<dbReference type="InterPro" id="IPR017970">
    <property type="entry name" value="Homeobox_CS"/>
</dbReference>
<feature type="DNA-binding region" description="Homeobox" evidence="5">
    <location>
        <begin position="121"/>
        <end position="180"/>
    </location>
</feature>
<keyword evidence="2 5" id="KW-0238">DNA-binding</keyword>
<dbReference type="PROSITE" id="PS00027">
    <property type="entry name" value="HOMEOBOX_1"/>
    <property type="match status" value="1"/>
</dbReference>
<organism evidence="9 10">
    <name type="scientific">Brachionus plicatilis</name>
    <name type="common">Marine rotifer</name>
    <name type="synonym">Brachionus muelleri</name>
    <dbReference type="NCBI Taxonomy" id="10195"/>
    <lineage>
        <taxon>Eukaryota</taxon>
        <taxon>Metazoa</taxon>
        <taxon>Spiralia</taxon>
        <taxon>Gnathifera</taxon>
        <taxon>Rotifera</taxon>
        <taxon>Eurotatoria</taxon>
        <taxon>Monogononta</taxon>
        <taxon>Pseudotrocha</taxon>
        <taxon>Ploima</taxon>
        <taxon>Brachionidae</taxon>
        <taxon>Brachionus</taxon>
    </lineage>
</organism>
<dbReference type="SUPFAM" id="SSF46689">
    <property type="entry name" value="Homeodomain-like"/>
    <property type="match status" value="1"/>
</dbReference>
<evidence type="ECO:0000256" key="3">
    <source>
        <dbReference type="ARBA" id="ARBA00023155"/>
    </source>
</evidence>
<dbReference type="Gene3D" id="1.10.10.60">
    <property type="entry name" value="Homeodomain-like"/>
    <property type="match status" value="1"/>
</dbReference>
<feature type="region of interest" description="Disordered" evidence="7">
    <location>
        <begin position="54"/>
        <end position="131"/>
    </location>
</feature>
<dbReference type="SMART" id="SM00389">
    <property type="entry name" value="HOX"/>
    <property type="match status" value="1"/>
</dbReference>
<feature type="compositionally biased region" description="Basic and acidic residues" evidence="7">
    <location>
        <begin position="108"/>
        <end position="117"/>
    </location>
</feature>
<accession>A0A3M7T6H1</accession>
<keyword evidence="4 5" id="KW-0539">Nucleus</keyword>
<dbReference type="STRING" id="10195.A0A3M7T6H1"/>
<feature type="compositionally biased region" description="Polar residues" evidence="7">
    <location>
        <begin position="86"/>
        <end position="107"/>
    </location>
</feature>
<dbReference type="Pfam" id="PF00046">
    <property type="entry name" value="Homeodomain"/>
    <property type="match status" value="1"/>
</dbReference>
<gene>
    <name evidence="9" type="ORF">BpHYR1_031939</name>
</gene>
<dbReference type="GO" id="GO:0000977">
    <property type="term" value="F:RNA polymerase II transcription regulatory region sequence-specific DNA binding"/>
    <property type="evidence" value="ECO:0007669"/>
    <property type="project" value="TreeGrafter"/>
</dbReference>
<evidence type="ECO:0000256" key="7">
    <source>
        <dbReference type="SAM" id="MobiDB-lite"/>
    </source>
</evidence>
<evidence type="ECO:0000313" key="10">
    <source>
        <dbReference type="Proteomes" id="UP000276133"/>
    </source>
</evidence>
<protein>
    <submittedName>
        <fullName evidence="9">Paired box Pax-6 isoform X3</fullName>
    </submittedName>
</protein>
<dbReference type="InterPro" id="IPR009057">
    <property type="entry name" value="Homeodomain-like_sf"/>
</dbReference>
<evidence type="ECO:0000256" key="2">
    <source>
        <dbReference type="ARBA" id="ARBA00023125"/>
    </source>
</evidence>
<evidence type="ECO:0000259" key="8">
    <source>
        <dbReference type="PROSITE" id="PS50071"/>
    </source>
</evidence>
<dbReference type="PROSITE" id="PS50071">
    <property type="entry name" value="HOMEOBOX_2"/>
    <property type="match status" value="1"/>
</dbReference>
<dbReference type="PANTHER" id="PTHR24329">
    <property type="entry name" value="HOMEOBOX PROTEIN ARISTALESS"/>
    <property type="match status" value="1"/>
</dbReference>
<dbReference type="CDD" id="cd00086">
    <property type="entry name" value="homeodomain"/>
    <property type="match status" value="1"/>
</dbReference>
<sequence>MENYNLNQQNFNYFYPYNYYYNYQYSTLPYQNYGFSSDYTSQIDYSYMNNSIATDNSTNSTLTTTTTSSPVSTTTSNNLTSDDSLRNSPQPGYTSPHTSDNSSPEINSESKEKVKRETKSKRRSRTQFSKQQVDTLEAVFQKSHYPEVHVVDRLSDKLGLSIERISVWFQNRRAKYKKTKKPSASEAAHYDSNLVDSLFVKSNFHQY</sequence>
<dbReference type="PANTHER" id="PTHR24329:SF543">
    <property type="entry name" value="FI01017P-RELATED"/>
    <property type="match status" value="1"/>
</dbReference>
<evidence type="ECO:0000313" key="9">
    <source>
        <dbReference type="EMBL" id="RNA43654.1"/>
    </source>
</evidence>
<dbReference type="EMBL" id="REGN01000196">
    <property type="protein sequence ID" value="RNA43654.1"/>
    <property type="molecule type" value="Genomic_DNA"/>
</dbReference>
<dbReference type="Proteomes" id="UP000276133">
    <property type="component" value="Unassembled WGS sequence"/>
</dbReference>
<dbReference type="OrthoDB" id="6159439at2759"/>
<keyword evidence="3 5" id="KW-0371">Homeobox</keyword>
<feature type="compositionally biased region" description="Low complexity" evidence="7">
    <location>
        <begin position="54"/>
        <end position="82"/>
    </location>
</feature>
<dbReference type="GO" id="GO:0005634">
    <property type="term" value="C:nucleus"/>
    <property type="evidence" value="ECO:0007669"/>
    <property type="project" value="UniProtKB-SubCell"/>
</dbReference>
<feature type="domain" description="Homeobox" evidence="8">
    <location>
        <begin position="119"/>
        <end position="179"/>
    </location>
</feature>
<dbReference type="GO" id="GO:0000981">
    <property type="term" value="F:DNA-binding transcription factor activity, RNA polymerase II-specific"/>
    <property type="evidence" value="ECO:0007669"/>
    <property type="project" value="InterPro"/>
</dbReference>
<evidence type="ECO:0000256" key="1">
    <source>
        <dbReference type="ARBA" id="ARBA00004123"/>
    </source>
</evidence>
<dbReference type="InterPro" id="IPR001356">
    <property type="entry name" value="HD"/>
</dbReference>
<comment type="caution">
    <text evidence="9">The sequence shown here is derived from an EMBL/GenBank/DDBJ whole genome shotgun (WGS) entry which is preliminary data.</text>
</comment>
<dbReference type="InterPro" id="IPR050649">
    <property type="entry name" value="Paired_Homeobox_TFs"/>
</dbReference>
<dbReference type="AlphaFoldDB" id="A0A3M7T6H1"/>
<evidence type="ECO:0000256" key="6">
    <source>
        <dbReference type="RuleBase" id="RU000682"/>
    </source>
</evidence>
<evidence type="ECO:0000256" key="4">
    <source>
        <dbReference type="ARBA" id="ARBA00023242"/>
    </source>
</evidence>
<proteinExistence type="predicted"/>
<keyword evidence="10" id="KW-1185">Reference proteome</keyword>
<name>A0A3M7T6H1_BRAPC</name>
<reference evidence="9 10" key="1">
    <citation type="journal article" date="2018" name="Sci. Rep.">
        <title>Genomic signatures of local adaptation to the degree of environmental predictability in rotifers.</title>
        <authorList>
            <person name="Franch-Gras L."/>
            <person name="Hahn C."/>
            <person name="Garcia-Roger E.M."/>
            <person name="Carmona M.J."/>
            <person name="Serra M."/>
            <person name="Gomez A."/>
        </authorList>
    </citation>
    <scope>NUCLEOTIDE SEQUENCE [LARGE SCALE GENOMIC DNA]</scope>
    <source>
        <strain evidence="9">HYR1</strain>
    </source>
</reference>
<comment type="subcellular location">
    <subcellularLocation>
        <location evidence="1 5 6">Nucleus</location>
    </subcellularLocation>
</comment>